<reference evidence="13 15" key="2">
    <citation type="submission" date="2019-08" db="EMBL/GenBank/DDBJ databases">
        <title>Deep-cultivation of Planctomycetes and their phenomic and genomic characterization uncovers novel biology.</title>
        <authorList>
            <person name="Wiegand S."/>
            <person name="Jogler M."/>
            <person name="Boedeker C."/>
            <person name="Pinto D."/>
            <person name="Vollmers J."/>
            <person name="Rivas-Marin E."/>
            <person name="Kohn T."/>
            <person name="Peeters S.H."/>
            <person name="Heuer A."/>
            <person name="Rast P."/>
            <person name="Oberbeckmann S."/>
            <person name="Bunk B."/>
            <person name="Jeske O."/>
            <person name="Meyerdierks A."/>
            <person name="Storesund J.E."/>
            <person name="Kallscheuer N."/>
            <person name="Luecker S."/>
            <person name="Lage O.M."/>
            <person name="Pohl T."/>
            <person name="Merkel B.J."/>
            <person name="Hornburger P."/>
            <person name="Mueller R.-W."/>
            <person name="Bruemmer F."/>
            <person name="Labrenz M."/>
            <person name="Spormann A.M."/>
            <person name="Op den Camp H."/>
            <person name="Overmann J."/>
            <person name="Amann R."/>
            <person name="Jetten M.S.M."/>
            <person name="Mascher T."/>
            <person name="Medema M.H."/>
            <person name="Devos D.P."/>
            <person name="Kaster A.-K."/>
            <person name="Ovreas L."/>
            <person name="Rohde M."/>
            <person name="Galperin M.Y."/>
            <person name="Jogler C."/>
        </authorList>
    </citation>
    <scope>NUCLEOTIDE SEQUENCE [LARGE SCALE GENOMIC DNA]</scope>
    <source>
        <strain evidence="13 15">DSM 8797</strain>
    </source>
</reference>
<organism evidence="12 14">
    <name type="scientific">Gimesia maris</name>
    <dbReference type="NCBI Taxonomy" id="122"/>
    <lineage>
        <taxon>Bacteria</taxon>
        <taxon>Pseudomonadati</taxon>
        <taxon>Planctomycetota</taxon>
        <taxon>Planctomycetia</taxon>
        <taxon>Planctomycetales</taxon>
        <taxon>Planctomycetaceae</taxon>
        <taxon>Gimesia</taxon>
    </lineage>
</organism>
<proteinExistence type="inferred from homology"/>
<accession>A0A517XCE6</accession>
<dbReference type="RefSeq" id="WP_002649654.1">
    <property type="nucleotide sequence ID" value="NZ_CAXAST010000001.1"/>
</dbReference>
<dbReference type="InterPro" id="IPR013852">
    <property type="entry name" value="Transl_elong_P/YeiP_CS"/>
</dbReference>
<feature type="domain" description="Translation elongation factor P/YeiP central" evidence="11">
    <location>
        <begin position="70"/>
        <end position="124"/>
    </location>
</feature>
<evidence type="ECO:0000256" key="2">
    <source>
        <dbReference type="ARBA" id="ARBA00004815"/>
    </source>
</evidence>
<dbReference type="GO" id="GO:0003746">
    <property type="term" value="F:translation elongation factor activity"/>
    <property type="evidence" value="ECO:0007669"/>
    <property type="project" value="UniProtKB-UniRule"/>
</dbReference>
<dbReference type="FunFam" id="2.40.50.140:FF:000004">
    <property type="entry name" value="Elongation factor P"/>
    <property type="match status" value="1"/>
</dbReference>
<dbReference type="PANTHER" id="PTHR30053">
    <property type="entry name" value="ELONGATION FACTOR P"/>
    <property type="match status" value="1"/>
</dbReference>
<dbReference type="PIRSF" id="PIRSF005901">
    <property type="entry name" value="EF-P"/>
    <property type="match status" value="1"/>
</dbReference>
<dbReference type="SMART" id="SM01185">
    <property type="entry name" value="EFP"/>
    <property type="match status" value="1"/>
</dbReference>
<dbReference type="GeneID" id="98647551"/>
<dbReference type="AlphaFoldDB" id="A0A3D3R3L3"/>
<dbReference type="SUPFAM" id="SSF50104">
    <property type="entry name" value="Translation proteins SH3-like domain"/>
    <property type="match status" value="1"/>
</dbReference>
<evidence type="ECO:0000313" key="14">
    <source>
        <dbReference type="Proteomes" id="UP000263642"/>
    </source>
</evidence>
<dbReference type="NCBIfam" id="NF001810">
    <property type="entry name" value="PRK00529.1"/>
    <property type="match status" value="1"/>
</dbReference>
<keyword evidence="15" id="KW-1185">Reference proteome</keyword>
<accession>A0A3D3R3L3</accession>
<dbReference type="FunFam" id="2.40.50.140:FF:000009">
    <property type="entry name" value="Elongation factor P"/>
    <property type="match status" value="1"/>
</dbReference>
<dbReference type="SUPFAM" id="SSF50249">
    <property type="entry name" value="Nucleic acid-binding proteins"/>
    <property type="match status" value="2"/>
</dbReference>
<dbReference type="GO" id="GO:0043043">
    <property type="term" value="P:peptide biosynthetic process"/>
    <property type="evidence" value="ECO:0007669"/>
    <property type="project" value="InterPro"/>
</dbReference>
<evidence type="ECO:0000259" key="10">
    <source>
        <dbReference type="SMART" id="SM00841"/>
    </source>
</evidence>
<sequence length="190" mass="20972">MPQISTGDFRKGVKVIVDGDPYEMIEVNFVKPGKGQALYRTKLRNLLKGTILDRTYKSGGESLEQADIRKGDGQYMYKDATGLHFMDNESYEQYTIDESVCGDAADYLLDGAICNLLFWNDQLIGMDPPQQVVVEVTYTEPAAKGNTATNVTKPATIETGATVQVPAFINVGEKIKVDTATGSYIERIRD</sequence>
<dbReference type="GO" id="GO:0005829">
    <property type="term" value="C:cytosol"/>
    <property type="evidence" value="ECO:0007669"/>
    <property type="project" value="UniProtKB-ARBA"/>
</dbReference>
<evidence type="ECO:0000256" key="8">
    <source>
        <dbReference type="NCBIfam" id="TIGR00038"/>
    </source>
</evidence>
<evidence type="ECO:0000259" key="11">
    <source>
        <dbReference type="SMART" id="SM01185"/>
    </source>
</evidence>
<keyword evidence="5 7" id="KW-0251">Elongation factor</keyword>
<dbReference type="InterPro" id="IPR012340">
    <property type="entry name" value="NA-bd_OB-fold"/>
</dbReference>
<evidence type="ECO:0000256" key="4">
    <source>
        <dbReference type="ARBA" id="ARBA00022490"/>
    </source>
</evidence>
<dbReference type="NCBIfam" id="TIGR00038">
    <property type="entry name" value="efp"/>
    <property type="match status" value="1"/>
</dbReference>
<comment type="subcellular location">
    <subcellularLocation>
        <location evidence="1 7">Cytoplasm</location>
    </subcellularLocation>
</comment>
<comment type="function">
    <text evidence="7">Involved in peptide bond synthesis. Stimulates efficient translation and peptide-bond synthesis on native or reconstituted 70S ribosomes in vitro. Probably functions indirectly by altering the affinity of the ribosome for aminoacyl-tRNA, thus increasing their reactivity as acceptors for peptidyl transferase.</text>
</comment>
<evidence type="ECO:0000256" key="7">
    <source>
        <dbReference type="HAMAP-Rule" id="MF_00141"/>
    </source>
</evidence>
<dbReference type="InterPro" id="IPR015365">
    <property type="entry name" value="Elong-fact-P_C"/>
</dbReference>
<dbReference type="InterPro" id="IPR008991">
    <property type="entry name" value="Translation_prot_SH3-like_sf"/>
</dbReference>
<dbReference type="Pfam" id="PF08207">
    <property type="entry name" value="EFP_N"/>
    <property type="match status" value="1"/>
</dbReference>
<dbReference type="CDD" id="cd05794">
    <property type="entry name" value="S1_EF-P_repeat_2"/>
    <property type="match status" value="1"/>
</dbReference>
<dbReference type="InterPro" id="IPR013185">
    <property type="entry name" value="Transl_elong_KOW-like"/>
</dbReference>
<protein>
    <recommendedName>
        <fullName evidence="7 8">Elongation factor P</fullName>
        <shortName evidence="7">EF-P</shortName>
    </recommendedName>
</protein>
<dbReference type="PROSITE" id="PS01275">
    <property type="entry name" value="EFP"/>
    <property type="match status" value="1"/>
</dbReference>
<dbReference type="Proteomes" id="UP000322887">
    <property type="component" value="Chromosome"/>
</dbReference>
<dbReference type="HAMAP" id="MF_00141">
    <property type="entry name" value="EF_P"/>
    <property type="match status" value="1"/>
</dbReference>
<evidence type="ECO:0000256" key="6">
    <source>
        <dbReference type="ARBA" id="ARBA00022917"/>
    </source>
</evidence>
<dbReference type="InterPro" id="IPR011768">
    <property type="entry name" value="Transl_elongation_fac_P"/>
</dbReference>
<dbReference type="Pfam" id="PF09285">
    <property type="entry name" value="Elong-fact-P_C"/>
    <property type="match status" value="1"/>
</dbReference>
<dbReference type="UniPathway" id="UPA00345"/>
<comment type="similarity">
    <text evidence="3 7 9">Belongs to the elongation factor P family.</text>
</comment>
<dbReference type="Pfam" id="PF01132">
    <property type="entry name" value="EFP"/>
    <property type="match status" value="1"/>
</dbReference>
<feature type="domain" description="Elongation factor P C-terminal" evidence="10">
    <location>
        <begin position="132"/>
        <end position="187"/>
    </location>
</feature>
<dbReference type="CDD" id="cd04470">
    <property type="entry name" value="S1_EF-P_repeat_1"/>
    <property type="match status" value="1"/>
</dbReference>
<dbReference type="Proteomes" id="UP000263642">
    <property type="component" value="Unassembled WGS sequence"/>
</dbReference>
<dbReference type="Gene3D" id="2.40.50.140">
    <property type="entry name" value="Nucleic acid-binding proteins"/>
    <property type="match status" value="2"/>
</dbReference>
<evidence type="ECO:0000256" key="5">
    <source>
        <dbReference type="ARBA" id="ARBA00022768"/>
    </source>
</evidence>
<dbReference type="PANTHER" id="PTHR30053:SF12">
    <property type="entry name" value="ELONGATION FACTOR P (EF-P) FAMILY PROTEIN"/>
    <property type="match status" value="1"/>
</dbReference>
<dbReference type="Gene3D" id="2.30.30.30">
    <property type="match status" value="1"/>
</dbReference>
<dbReference type="EMBL" id="DQAY01000058">
    <property type="protein sequence ID" value="HCO23405.1"/>
    <property type="molecule type" value="Genomic_DNA"/>
</dbReference>
<evidence type="ECO:0000256" key="3">
    <source>
        <dbReference type="ARBA" id="ARBA00009479"/>
    </source>
</evidence>
<keyword evidence="6 7" id="KW-0648">Protein biosynthesis</keyword>
<dbReference type="FunFam" id="2.30.30.30:FF:000003">
    <property type="entry name" value="Elongation factor P"/>
    <property type="match status" value="1"/>
</dbReference>
<evidence type="ECO:0000313" key="13">
    <source>
        <dbReference type="EMBL" id="QEG17144.1"/>
    </source>
</evidence>
<name>A0A3D3R3L3_9PLAN</name>
<evidence type="ECO:0000313" key="12">
    <source>
        <dbReference type="EMBL" id="HCO23405.1"/>
    </source>
</evidence>
<keyword evidence="4 7" id="KW-0963">Cytoplasm</keyword>
<dbReference type="InterPro" id="IPR014722">
    <property type="entry name" value="Rib_uL2_dom2"/>
</dbReference>
<dbReference type="EMBL" id="CP042910">
    <property type="protein sequence ID" value="QEG17144.1"/>
    <property type="molecule type" value="Genomic_DNA"/>
</dbReference>
<dbReference type="SMART" id="SM00841">
    <property type="entry name" value="Elong-fact-P_C"/>
    <property type="match status" value="1"/>
</dbReference>
<reference evidence="12 14" key="1">
    <citation type="journal article" date="2018" name="Nat. Biotechnol.">
        <title>A standardized bacterial taxonomy based on genome phylogeny substantially revises the tree of life.</title>
        <authorList>
            <person name="Parks D.H."/>
            <person name="Chuvochina M."/>
            <person name="Waite D.W."/>
            <person name="Rinke C."/>
            <person name="Skarshewski A."/>
            <person name="Chaumeil P.A."/>
            <person name="Hugenholtz P."/>
        </authorList>
    </citation>
    <scope>NUCLEOTIDE SEQUENCE [LARGE SCALE GENOMIC DNA]</scope>
    <source>
        <strain evidence="12">UBA9375</strain>
    </source>
</reference>
<evidence type="ECO:0000313" key="15">
    <source>
        <dbReference type="Proteomes" id="UP000322887"/>
    </source>
</evidence>
<gene>
    <name evidence="7 12" type="primary">efp</name>
    <name evidence="12" type="ORF">DIT97_10230</name>
    <name evidence="13" type="ORF">GmarT_30220</name>
</gene>
<dbReference type="InterPro" id="IPR001059">
    <property type="entry name" value="Transl_elong_P/YeiP_cen"/>
</dbReference>
<evidence type="ECO:0000256" key="1">
    <source>
        <dbReference type="ARBA" id="ARBA00004496"/>
    </source>
</evidence>
<evidence type="ECO:0000256" key="9">
    <source>
        <dbReference type="RuleBase" id="RU004389"/>
    </source>
</evidence>
<comment type="pathway">
    <text evidence="2 7">Protein biosynthesis; polypeptide chain elongation.</text>
</comment>
<dbReference type="InterPro" id="IPR020599">
    <property type="entry name" value="Transl_elong_fac_P/YeiP"/>
</dbReference>